<dbReference type="PANTHER" id="PTHR30487">
    <property type="entry name" value="TYPE 4 PREPILIN-LIKE PROTEINS LEADER PEPTIDE-PROCESSING ENZYME"/>
    <property type="match status" value="1"/>
</dbReference>
<dbReference type="EMBL" id="DVJI01000012">
    <property type="protein sequence ID" value="HIS71046.1"/>
    <property type="molecule type" value="Genomic_DNA"/>
</dbReference>
<name>A0A9D1FGM4_9PROT</name>
<evidence type="ECO:0000259" key="4">
    <source>
        <dbReference type="Pfam" id="PF01478"/>
    </source>
</evidence>
<evidence type="ECO:0000256" key="2">
    <source>
        <dbReference type="RuleBase" id="RU003793"/>
    </source>
</evidence>
<feature type="transmembrane region" description="Helical" evidence="3">
    <location>
        <begin position="106"/>
        <end position="130"/>
    </location>
</feature>
<protein>
    <submittedName>
        <fullName evidence="5">Prepilin peptidase</fullName>
    </submittedName>
</protein>
<dbReference type="PRINTS" id="PR00864">
    <property type="entry name" value="PREPILNPTASE"/>
</dbReference>
<evidence type="ECO:0000256" key="1">
    <source>
        <dbReference type="ARBA" id="ARBA00005801"/>
    </source>
</evidence>
<dbReference type="InterPro" id="IPR050882">
    <property type="entry name" value="Prepilin_peptidase/N-MTase"/>
</dbReference>
<gene>
    <name evidence="5" type="ORF">IAD02_03615</name>
</gene>
<comment type="caution">
    <text evidence="5">The sequence shown here is derived from an EMBL/GenBank/DDBJ whole genome shotgun (WGS) entry which is preliminary data.</text>
</comment>
<dbReference type="PANTHER" id="PTHR30487:SF0">
    <property type="entry name" value="PREPILIN LEADER PEPTIDASE_N-METHYLTRANSFERASE-RELATED"/>
    <property type="match status" value="1"/>
</dbReference>
<evidence type="ECO:0000313" key="6">
    <source>
        <dbReference type="Proteomes" id="UP000886742"/>
    </source>
</evidence>
<dbReference type="InterPro" id="IPR000045">
    <property type="entry name" value="Prepilin_IV_endopep_pep"/>
</dbReference>
<reference evidence="5" key="2">
    <citation type="journal article" date="2021" name="PeerJ">
        <title>Extensive microbial diversity within the chicken gut microbiome revealed by metagenomics and culture.</title>
        <authorList>
            <person name="Gilroy R."/>
            <person name="Ravi A."/>
            <person name="Getino M."/>
            <person name="Pursley I."/>
            <person name="Horton D.L."/>
            <person name="Alikhan N.F."/>
            <person name="Baker D."/>
            <person name="Gharbi K."/>
            <person name="Hall N."/>
            <person name="Watson M."/>
            <person name="Adriaenssens E.M."/>
            <person name="Foster-Nyarko E."/>
            <person name="Jarju S."/>
            <person name="Secka A."/>
            <person name="Antonio M."/>
            <person name="Oren A."/>
            <person name="Chaudhuri R.R."/>
            <person name="La Ragione R."/>
            <person name="Hildebrand F."/>
            <person name="Pallen M.J."/>
        </authorList>
    </citation>
    <scope>NUCLEOTIDE SEQUENCE</scope>
    <source>
        <strain evidence="5">ChiGjej3B3-5194</strain>
    </source>
</reference>
<comment type="similarity">
    <text evidence="1 2">Belongs to the peptidase A24 family.</text>
</comment>
<proteinExistence type="inferred from homology"/>
<dbReference type="InterPro" id="IPR014032">
    <property type="entry name" value="Peptidase_A24A_bac"/>
</dbReference>
<reference evidence="5" key="1">
    <citation type="submission" date="2020-10" db="EMBL/GenBank/DDBJ databases">
        <authorList>
            <person name="Gilroy R."/>
        </authorList>
    </citation>
    <scope>NUCLEOTIDE SEQUENCE</scope>
    <source>
        <strain evidence="5">ChiGjej3B3-5194</strain>
    </source>
</reference>
<evidence type="ECO:0000256" key="3">
    <source>
        <dbReference type="SAM" id="Phobius"/>
    </source>
</evidence>
<feature type="transmembrane region" description="Helical" evidence="3">
    <location>
        <begin position="6"/>
        <end position="23"/>
    </location>
</feature>
<evidence type="ECO:0000313" key="5">
    <source>
        <dbReference type="EMBL" id="HIS71046.1"/>
    </source>
</evidence>
<dbReference type="Pfam" id="PF01478">
    <property type="entry name" value="Peptidase_A24"/>
    <property type="match status" value="1"/>
</dbReference>
<dbReference type="Gene3D" id="1.20.120.1220">
    <property type="match status" value="1"/>
</dbReference>
<feature type="transmembrane region" description="Helical" evidence="3">
    <location>
        <begin position="136"/>
        <end position="157"/>
    </location>
</feature>
<feature type="domain" description="Prepilin type IV endopeptidase peptidase" evidence="4">
    <location>
        <begin position="13"/>
        <end position="130"/>
    </location>
</feature>
<keyword evidence="3" id="KW-0812">Transmembrane</keyword>
<sequence length="158" mass="17300">MIYNIFFIVLLAVAAICAWRICVADWRRRIIPDAYLFPLLLIGLIITHFFPWPTSPADGVIAAIFGYALAACVGFIFDVRQRHQNKPNVAPAPIGMGDIKLMAAGGIWLGTVGLAVALIVACVAGIVWGLRRKQKYIPFAPFFIIGGILSLITMVFLI</sequence>
<keyword evidence="3" id="KW-0472">Membrane</keyword>
<dbReference type="GO" id="GO:0005886">
    <property type="term" value="C:plasma membrane"/>
    <property type="evidence" value="ECO:0007669"/>
    <property type="project" value="TreeGrafter"/>
</dbReference>
<feature type="transmembrane region" description="Helical" evidence="3">
    <location>
        <begin position="59"/>
        <end position="77"/>
    </location>
</feature>
<dbReference type="Proteomes" id="UP000886742">
    <property type="component" value="Unassembled WGS sequence"/>
</dbReference>
<keyword evidence="3" id="KW-1133">Transmembrane helix</keyword>
<dbReference type="GO" id="GO:0006465">
    <property type="term" value="P:signal peptide processing"/>
    <property type="evidence" value="ECO:0007669"/>
    <property type="project" value="TreeGrafter"/>
</dbReference>
<dbReference type="GO" id="GO:0004190">
    <property type="term" value="F:aspartic-type endopeptidase activity"/>
    <property type="evidence" value="ECO:0007669"/>
    <property type="project" value="InterPro"/>
</dbReference>
<feature type="transmembrane region" description="Helical" evidence="3">
    <location>
        <begin position="35"/>
        <end position="53"/>
    </location>
</feature>
<accession>A0A9D1FGM4</accession>
<organism evidence="5 6">
    <name type="scientific">Candidatus Enterousia intestinigallinarum</name>
    <dbReference type="NCBI Taxonomy" id="2840790"/>
    <lineage>
        <taxon>Bacteria</taxon>
        <taxon>Pseudomonadati</taxon>
        <taxon>Pseudomonadota</taxon>
        <taxon>Alphaproteobacteria</taxon>
        <taxon>Candidatus Enterousia</taxon>
    </lineage>
</organism>
<dbReference type="AlphaFoldDB" id="A0A9D1FGM4"/>